<evidence type="ECO:0000256" key="1">
    <source>
        <dbReference type="ARBA" id="ARBA00022741"/>
    </source>
</evidence>
<organism evidence="5">
    <name type="scientific">marine metagenome</name>
    <dbReference type="NCBI Taxonomy" id="408172"/>
    <lineage>
        <taxon>unclassified sequences</taxon>
        <taxon>metagenomes</taxon>
        <taxon>ecological metagenomes</taxon>
    </lineage>
</organism>
<dbReference type="PROSITE" id="PS51178">
    <property type="entry name" value="PASTA"/>
    <property type="match status" value="3"/>
</dbReference>
<dbReference type="Gene3D" id="3.30.200.20">
    <property type="entry name" value="Phosphorylase Kinase, domain 1"/>
    <property type="match status" value="1"/>
</dbReference>
<feature type="domain" description="PASTA" evidence="4">
    <location>
        <begin position="557"/>
        <end position="618"/>
    </location>
</feature>
<dbReference type="Gene3D" id="3.30.10.20">
    <property type="match status" value="4"/>
</dbReference>
<dbReference type="PROSITE" id="PS00109">
    <property type="entry name" value="PROTEIN_KINASE_TYR"/>
    <property type="match status" value="1"/>
</dbReference>
<dbReference type="InterPro" id="IPR011009">
    <property type="entry name" value="Kinase-like_dom_sf"/>
</dbReference>
<dbReference type="GO" id="GO:0035556">
    <property type="term" value="P:intracellular signal transduction"/>
    <property type="evidence" value="ECO:0007669"/>
    <property type="project" value="TreeGrafter"/>
</dbReference>
<dbReference type="GO" id="GO:0005737">
    <property type="term" value="C:cytoplasm"/>
    <property type="evidence" value="ECO:0007669"/>
    <property type="project" value="TreeGrafter"/>
</dbReference>
<dbReference type="PROSITE" id="PS50011">
    <property type="entry name" value="PROTEIN_KINASE_DOM"/>
    <property type="match status" value="1"/>
</dbReference>
<dbReference type="InterPro" id="IPR008266">
    <property type="entry name" value="Tyr_kinase_AS"/>
</dbReference>
<dbReference type="Pfam" id="PF03793">
    <property type="entry name" value="PASTA"/>
    <property type="match status" value="2"/>
</dbReference>
<feature type="non-terminal residue" evidence="5">
    <location>
        <position position="1"/>
    </location>
</feature>
<evidence type="ECO:0000259" key="3">
    <source>
        <dbReference type="PROSITE" id="PS50011"/>
    </source>
</evidence>
<dbReference type="GO" id="GO:0005524">
    <property type="term" value="F:ATP binding"/>
    <property type="evidence" value="ECO:0007669"/>
    <property type="project" value="UniProtKB-KW"/>
</dbReference>
<sequence>VEPSQPNEWIGRVLDDRYRLLSYNLHGRGWDEYHAQDLNRNDQVSIKILISSISEDVEFLRRLASDIVTASAIAHPHVQRVIDWGRSDGIVYVVTESFRGTSLQALLDQGHSLTPAQATKLGFEIASGLTAVHQTGLCHGDISPSNLLVGIDGSSKLAGLFLANAFSAAEAGRLSVVGTGLTAPSNKFAAPETMSGSGGPASDVYSLVATILATISEENGETGMNPGDLSEKKIRKDIHVPAEFGRAMEVLKEAGRYEPEKRCNARLLTEGLIEATKGFTKPANIGIPQALLNEVGIESDPQIRNLGSGGSLRPKWHPVWKVGAAVATVLALLSAGTAWAVSSVGPQGLPDHLVQQYTGRTVGEVRAIADARSWVLDEDQVRTDDLPAGIVLTQRPQPGRRLVEGEMLIVEVASGPRLRMTPPVLGLPTADAVARLETKGFEIDLVQPLYDEEIAAGEVIKVLIDGEPSLGGALREPGTRAVLVVSGGPVPRTVPQLIGLNLKDAEEVLEKLQLRVAGPVGLQASETVSEGVVLSQSFMSGLLIDRGSKVTLVVSSGPDRREVPDMRGLTVSDAERRLAEAGLEVGEVKGDGSTVQGTEPAAGALLPPGGSVALWVPR</sequence>
<dbReference type="InterPro" id="IPR000719">
    <property type="entry name" value="Prot_kinase_dom"/>
</dbReference>
<dbReference type="AlphaFoldDB" id="A0A381PAI6"/>
<accession>A0A381PAI6</accession>
<dbReference type="EMBL" id="UINC01000928">
    <property type="protein sequence ID" value="SUZ63986.1"/>
    <property type="molecule type" value="Genomic_DNA"/>
</dbReference>
<dbReference type="Pfam" id="PF00069">
    <property type="entry name" value="Pkinase"/>
    <property type="match status" value="1"/>
</dbReference>
<dbReference type="PANTHER" id="PTHR24346:SF30">
    <property type="entry name" value="MATERNAL EMBRYONIC LEUCINE ZIPPER KINASE"/>
    <property type="match status" value="1"/>
</dbReference>
<dbReference type="SUPFAM" id="SSF56112">
    <property type="entry name" value="Protein kinase-like (PK-like)"/>
    <property type="match status" value="1"/>
</dbReference>
<dbReference type="InterPro" id="IPR005543">
    <property type="entry name" value="PASTA_dom"/>
</dbReference>
<dbReference type="SMART" id="SM00740">
    <property type="entry name" value="PASTA"/>
    <property type="match status" value="4"/>
</dbReference>
<feature type="domain" description="PASTA" evidence="4">
    <location>
        <begin position="348"/>
        <end position="414"/>
    </location>
</feature>
<proteinExistence type="predicted"/>
<dbReference type="SMART" id="SM00220">
    <property type="entry name" value="S_TKc"/>
    <property type="match status" value="1"/>
</dbReference>
<protein>
    <recommendedName>
        <fullName evidence="6">Protein kinase domain-containing protein</fullName>
    </recommendedName>
</protein>
<name>A0A381PAI6_9ZZZZ</name>
<keyword evidence="1" id="KW-0547">Nucleotide-binding</keyword>
<gene>
    <name evidence="5" type="ORF">METZ01_LOCUS16840</name>
</gene>
<feature type="domain" description="Protein kinase" evidence="3">
    <location>
        <begin position="18"/>
        <end position="280"/>
    </location>
</feature>
<feature type="domain" description="PASTA" evidence="4">
    <location>
        <begin position="488"/>
        <end position="556"/>
    </location>
</feature>
<evidence type="ECO:0000256" key="2">
    <source>
        <dbReference type="ARBA" id="ARBA00022840"/>
    </source>
</evidence>
<evidence type="ECO:0008006" key="6">
    <source>
        <dbReference type="Google" id="ProtNLM"/>
    </source>
</evidence>
<dbReference type="GO" id="GO:0004674">
    <property type="term" value="F:protein serine/threonine kinase activity"/>
    <property type="evidence" value="ECO:0007669"/>
    <property type="project" value="TreeGrafter"/>
</dbReference>
<dbReference type="PANTHER" id="PTHR24346">
    <property type="entry name" value="MAP/MICROTUBULE AFFINITY-REGULATING KINASE"/>
    <property type="match status" value="1"/>
</dbReference>
<evidence type="ECO:0000313" key="5">
    <source>
        <dbReference type="EMBL" id="SUZ63986.1"/>
    </source>
</evidence>
<reference evidence="5" key="1">
    <citation type="submission" date="2018-05" db="EMBL/GenBank/DDBJ databases">
        <authorList>
            <person name="Lanie J.A."/>
            <person name="Ng W.-L."/>
            <person name="Kazmierczak K.M."/>
            <person name="Andrzejewski T.M."/>
            <person name="Davidsen T.M."/>
            <person name="Wayne K.J."/>
            <person name="Tettelin H."/>
            <person name="Glass J.I."/>
            <person name="Rusch D."/>
            <person name="Podicherti R."/>
            <person name="Tsui H.-C.T."/>
            <person name="Winkler M.E."/>
        </authorList>
    </citation>
    <scope>NUCLEOTIDE SEQUENCE</scope>
</reference>
<keyword evidence="2" id="KW-0067">ATP-binding</keyword>
<dbReference type="CDD" id="cd06577">
    <property type="entry name" value="PASTA_pknB"/>
    <property type="match status" value="4"/>
</dbReference>
<evidence type="ECO:0000259" key="4">
    <source>
        <dbReference type="PROSITE" id="PS51178"/>
    </source>
</evidence>
<dbReference type="SUPFAM" id="SSF54184">
    <property type="entry name" value="Penicillin-binding protein 2x (pbp-2x), c-terminal domain"/>
    <property type="match status" value="1"/>
</dbReference>
<dbReference type="Gene3D" id="1.10.510.10">
    <property type="entry name" value="Transferase(Phosphotransferase) domain 1"/>
    <property type="match status" value="1"/>
</dbReference>